<proteinExistence type="predicted"/>
<name>A0A061EZP5_THECC</name>
<keyword evidence="2" id="KW-1185">Reference proteome</keyword>
<accession>A0A061EZP5</accession>
<evidence type="ECO:0000313" key="2">
    <source>
        <dbReference type="Proteomes" id="UP000026915"/>
    </source>
</evidence>
<sequence length="73" mass="7042">MFGGAAAVAVGGACAAGGAAAGGLGRPKAAAIMAGGFVECLDFPLCAWVIFMSAPCLCPCASCDNIVPMKGYL</sequence>
<organism evidence="1 2">
    <name type="scientific">Theobroma cacao</name>
    <name type="common">Cacao</name>
    <name type="synonym">Cocoa</name>
    <dbReference type="NCBI Taxonomy" id="3641"/>
    <lineage>
        <taxon>Eukaryota</taxon>
        <taxon>Viridiplantae</taxon>
        <taxon>Streptophyta</taxon>
        <taxon>Embryophyta</taxon>
        <taxon>Tracheophyta</taxon>
        <taxon>Spermatophyta</taxon>
        <taxon>Magnoliopsida</taxon>
        <taxon>eudicotyledons</taxon>
        <taxon>Gunneridae</taxon>
        <taxon>Pentapetalae</taxon>
        <taxon>rosids</taxon>
        <taxon>malvids</taxon>
        <taxon>Malvales</taxon>
        <taxon>Malvaceae</taxon>
        <taxon>Byttnerioideae</taxon>
        <taxon>Theobroma</taxon>
    </lineage>
</organism>
<dbReference type="InParanoid" id="A0A061EZP5"/>
<protein>
    <submittedName>
        <fullName evidence="1">Uncharacterized protein</fullName>
    </submittedName>
</protein>
<gene>
    <name evidence="1" type="ORF">TCM_025507</name>
</gene>
<dbReference type="HOGENOM" id="CLU_2709837_0_0_1"/>
<dbReference type="Gramene" id="EOY10128">
    <property type="protein sequence ID" value="EOY10128"/>
    <property type="gene ID" value="TCM_025507"/>
</dbReference>
<dbReference type="EMBL" id="CM001883">
    <property type="protein sequence ID" value="EOY10128.1"/>
    <property type="molecule type" value="Genomic_DNA"/>
</dbReference>
<dbReference type="Proteomes" id="UP000026915">
    <property type="component" value="Chromosome 5"/>
</dbReference>
<evidence type="ECO:0000313" key="1">
    <source>
        <dbReference type="EMBL" id="EOY10128.1"/>
    </source>
</evidence>
<reference evidence="1 2" key="1">
    <citation type="journal article" date="2013" name="Genome Biol.">
        <title>The genome sequence of the most widely cultivated cacao type and its use to identify candidate genes regulating pod color.</title>
        <authorList>
            <person name="Motamayor J.C."/>
            <person name="Mockaitis K."/>
            <person name="Schmutz J."/>
            <person name="Haiminen N."/>
            <person name="Iii D.L."/>
            <person name="Cornejo O."/>
            <person name="Findley S.D."/>
            <person name="Zheng P."/>
            <person name="Utro F."/>
            <person name="Royaert S."/>
            <person name="Saski C."/>
            <person name="Jenkins J."/>
            <person name="Podicheti R."/>
            <person name="Zhao M."/>
            <person name="Scheffler B.E."/>
            <person name="Stack J.C."/>
            <person name="Feltus F.A."/>
            <person name="Mustiga G.M."/>
            <person name="Amores F."/>
            <person name="Phillips W."/>
            <person name="Marelli J.P."/>
            <person name="May G.D."/>
            <person name="Shapiro H."/>
            <person name="Ma J."/>
            <person name="Bustamante C.D."/>
            <person name="Schnell R.J."/>
            <person name="Main D."/>
            <person name="Gilbert D."/>
            <person name="Parida L."/>
            <person name="Kuhn D.N."/>
        </authorList>
    </citation>
    <scope>NUCLEOTIDE SEQUENCE [LARGE SCALE GENOMIC DNA]</scope>
    <source>
        <strain evidence="2">cv. Matina 1-6</strain>
    </source>
</reference>
<dbReference type="AlphaFoldDB" id="A0A061EZP5"/>